<keyword evidence="1" id="KW-1133">Transmembrane helix</keyword>
<organism evidence="2 3">
    <name type="scientific">Candidatus Magnetobacterium bavaricum</name>
    <dbReference type="NCBI Taxonomy" id="29290"/>
    <lineage>
        <taxon>Bacteria</taxon>
        <taxon>Pseudomonadati</taxon>
        <taxon>Nitrospirota</taxon>
        <taxon>Thermodesulfovibrionia</taxon>
        <taxon>Thermodesulfovibrionales</taxon>
        <taxon>Candidatus Magnetobacteriaceae</taxon>
        <taxon>Candidatus Magnetobacterium</taxon>
    </lineage>
</organism>
<evidence type="ECO:0000256" key="1">
    <source>
        <dbReference type="SAM" id="Phobius"/>
    </source>
</evidence>
<keyword evidence="3" id="KW-1185">Reference proteome</keyword>
<proteinExistence type="predicted"/>
<keyword evidence="1" id="KW-0812">Transmembrane</keyword>
<reference evidence="2 3" key="1">
    <citation type="submission" date="2015-02" db="EMBL/GenBank/DDBJ databases">
        <title>Single-cell genomics of uncultivated deep-branching MTB reveals a conserved set of magnetosome genes.</title>
        <authorList>
            <person name="Kolinko S."/>
            <person name="Richter M."/>
            <person name="Glockner F.O."/>
            <person name="Brachmann A."/>
            <person name="Schuler D."/>
        </authorList>
    </citation>
    <scope>NUCLEOTIDE SEQUENCE [LARGE SCALE GENOMIC DNA]</scope>
    <source>
        <strain evidence="2">TM-1</strain>
    </source>
</reference>
<dbReference type="AlphaFoldDB" id="A0A0F3GHQ8"/>
<evidence type="ECO:0000313" key="2">
    <source>
        <dbReference type="EMBL" id="KJU81484.1"/>
    </source>
</evidence>
<name>A0A0F3GHQ8_9BACT</name>
<feature type="transmembrane region" description="Helical" evidence="1">
    <location>
        <begin position="34"/>
        <end position="56"/>
    </location>
</feature>
<keyword evidence="1" id="KW-0472">Membrane</keyword>
<accession>A0A0F3GHQ8</accession>
<comment type="caution">
    <text evidence="2">The sequence shown here is derived from an EMBL/GenBank/DDBJ whole genome shotgun (WGS) entry which is preliminary data.</text>
</comment>
<sequence length="61" mass="7545">MDICKSQIRQPTSRYIRRRQLTYRNKYLQPSVHFLYTPLFYLFYRIIFTALFSTTLHPPSR</sequence>
<dbReference type="Proteomes" id="UP000033423">
    <property type="component" value="Unassembled WGS sequence"/>
</dbReference>
<evidence type="ECO:0000313" key="3">
    <source>
        <dbReference type="Proteomes" id="UP000033423"/>
    </source>
</evidence>
<protein>
    <submittedName>
        <fullName evidence="2">Uncharacterized protein</fullName>
    </submittedName>
</protein>
<dbReference type="EMBL" id="LACI01002669">
    <property type="protein sequence ID" value="KJU81484.1"/>
    <property type="molecule type" value="Genomic_DNA"/>
</dbReference>
<gene>
    <name evidence="2" type="ORF">MBAV_006323</name>
</gene>